<dbReference type="InParanoid" id="B0CWE8"/>
<gene>
    <name evidence="2" type="ORF">LACBIDRAFT_308483</name>
</gene>
<dbReference type="HOGENOM" id="CLU_3087618_0_0_1"/>
<organism evidence="3">
    <name type="scientific">Laccaria bicolor (strain S238N-H82 / ATCC MYA-4686)</name>
    <name type="common">Bicoloured deceiver</name>
    <name type="synonym">Laccaria laccata var. bicolor</name>
    <dbReference type="NCBI Taxonomy" id="486041"/>
    <lineage>
        <taxon>Eukaryota</taxon>
        <taxon>Fungi</taxon>
        <taxon>Dikarya</taxon>
        <taxon>Basidiomycota</taxon>
        <taxon>Agaricomycotina</taxon>
        <taxon>Agaricomycetes</taxon>
        <taxon>Agaricomycetidae</taxon>
        <taxon>Agaricales</taxon>
        <taxon>Agaricineae</taxon>
        <taxon>Hydnangiaceae</taxon>
        <taxon>Laccaria</taxon>
    </lineage>
</organism>
<evidence type="ECO:0000313" key="2">
    <source>
        <dbReference type="EMBL" id="EDR13498.1"/>
    </source>
</evidence>
<dbReference type="RefSeq" id="XP_001875996.1">
    <property type="nucleotide sequence ID" value="XM_001875961.1"/>
</dbReference>
<dbReference type="KEGG" id="lbc:LACBIDRAFT_308483"/>
<name>B0CWE8_LACBS</name>
<dbReference type="GeneID" id="6071384"/>
<accession>B0CWE8</accession>
<keyword evidence="3" id="KW-1185">Reference proteome</keyword>
<dbReference type="EMBL" id="DS547093">
    <property type="protein sequence ID" value="EDR13498.1"/>
    <property type="molecule type" value="Genomic_DNA"/>
</dbReference>
<dbReference type="AlphaFoldDB" id="B0CWE8"/>
<evidence type="ECO:0000256" key="1">
    <source>
        <dbReference type="SAM" id="MobiDB-lite"/>
    </source>
</evidence>
<proteinExistence type="predicted"/>
<dbReference type="Proteomes" id="UP000001194">
    <property type="component" value="Unassembled WGS sequence"/>
</dbReference>
<feature type="region of interest" description="Disordered" evidence="1">
    <location>
        <begin position="26"/>
        <end position="52"/>
    </location>
</feature>
<sequence>MDTIVPMTCTMSWALGIRNVSKNTLHTQDNQHEVTAPMPRTRGIGNSMAPWR</sequence>
<evidence type="ECO:0000313" key="3">
    <source>
        <dbReference type="Proteomes" id="UP000001194"/>
    </source>
</evidence>
<protein>
    <submittedName>
        <fullName evidence="2">Predicted protein</fullName>
    </submittedName>
</protein>
<reference evidence="2 3" key="1">
    <citation type="journal article" date="2008" name="Nature">
        <title>The genome of Laccaria bicolor provides insights into mycorrhizal symbiosis.</title>
        <authorList>
            <person name="Martin F."/>
            <person name="Aerts A."/>
            <person name="Ahren D."/>
            <person name="Brun A."/>
            <person name="Danchin E.G.J."/>
            <person name="Duchaussoy F."/>
            <person name="Gibon J."/>
            <person name="Kohler A."/>
            <person name="Lindquist E."/>
            <person name="Pereda V."/>
            <person name="Salamov A."/>
            <person name="Shapiro H.J."/>
            <person name="Wuyts J."/>
            <person name="Blaudez D."/>
            <person name="Buee M."/>
            <person name="Brokstein P."/>
            <person name="Canbaeck B."/>
            <person name="Cohen D."/>
            <person name="Courty P.E."/>
            <person name="Coutinho P.M."/>
            <person name="Delaruelle C."/>
            <person name="Detter J.C."/>
            <person name="Deveau A."/>
            <person name="DiFazio S."/>
            <person name="Duplessis S."/>
            <person name="Fraissinet-Tachet L."/>
            <person name="Lucic E."/>
            <person name="Frey-Klett P."/>
            <person name="Fourrey C."/>
            <person name="Feussner I."/>
            <person name="Gay G."/>
            <person name="Grimwood J."/>
            <person name="Hoegger P.J."/>
            <person name="Jain P."/>
            <person name="Kilaru S."/>
            <person name="Labbe J."/>
            <person name="Lin Y.C."/>
            <person name="Legue V."/>
            <person name="Le Tacon F."/>
            <person name="Marmeisse R."/>
            <person name="Melayah D."/>
            <person name="Montanini B."/>
            <person name="Muratet M."/>
            <person name="Nehls U."/>
            <person name="Niculita-Hirzel H."/>
            <person name="Oudot-Le Secq M.P."/>
            <person name="Peter M."/>
            <person name="Quesneville H."/>
            <person name="Rajashekar B."/>
            <person name="Reich M."/>
            <person name="Rouhier N."/>
            <person name="Schmutz J."/>
            <person name="Yin T."/>
            <person name="Chalot M."/>
            <person name="Henrissat B."/>
            <person name="Kuees U."/>
            <person name="Lucas S."/>
            <person name="Van de Peer Y."/>
            <person name="Podila G.K."/>
            <person name="Polle A."/>
            <person name="Pukkila P.J."/>
            <person name="Richardson P.M."/>
            <person name="Rouze P."/>
            <person name="Sanders I.R."/>
            <person name="Stajich J.E."/>
            <person name="Tunlid A."/>
            <person name="Tuskan G."/>
            <person name="Grigoriev I.V."/>
        </authorList>
    </citation>
    <scope>NUCLEOTIDE SEQUENCE [LARGE SCALE GENOMIC DNA]</scope>
    <source>
        <strain evidence="3">S238N-H82 / ATCC MYA-4686</strain>
    </source>
</reference>